<dbReference type="EMBL" id="MT142504">
    <property type="protein sequence ID" value="QJA83155.1"/>
    <property type="molecule type" value="Genomic_DNA"/>
</dbReference>
<dbReference type="EMBL" id="MT141515">
    <property type="protein sequence ID" value="QJA64228.1"/>
    <property type="molecule type" value="Genomic_DNA"/>
</dbReference>
<reference evidence="2" key="1">
    <citation type="submission" date="2020-03" db="EMBL/GenBank/DDBJ databases">
        <title>The deep terrestrial virosphere.</title>
        <authorList>
            <person name="Holmfeldt K."/>
            <person name="Nilsson E."/>
            <person name="Simone D."/>
            <person name="Lopez-Fernandez M."/>
            <person name="Wu X."/>
            <person name="de Brujin I."/>
            <person name="Lundin D."/>
            <person name="Andersson A."/>
            <person name="Bertilsson S."/>
            <person name="Dopson M."/>
        </authorList>
    </citation>
    <scope>NUCLEOTIDE SEQUENCE</scope>
    <source>
        <strain evidence="2">MM415A00310</strain>
        <strain evidence="1">MM415B00528</strain>
    </source>
</reference>
<proteinExistence type="predicted"/>
<accession>A0A6M3KNZ5</accession>
<evidence type="ECO:0000313" key="2">
    <source>
        <dbReference type="EMBL" id="QJA83155.1"/>
    </source>
</evidence>
<organism evidence="2">
    <name type="scientific">viral metagenome</name>
    <dbReference type="NCBI Taxonomy" id="1070528"/>
    <lineage>
        <taxon>unclassified sequences</taxon>
        <taxon>metagenomes</taxon>
        <taxon>organismal metagenomes</taxon>
    </lineage>
</organism>
<dbReference type="AlphaFoldDB" id="A0A6M3KNZ5"/>
<name>A0A6M3KNZ5_9ZZZZ</name>
<protein>
    <submittedName>
        <fullName evidence="2">Uncharacterized protein</fullName>
    </submittedName>
</protein>
<gene>
    <name evidence="2" type="ORF">MM415A00310_0035</name>
    <name evidence="1" type="ORF">MM415B00528_0035</name>
</gene>
<sequence>MPYKCQGSDLYHKKDGKWSIKQHCSSHEKCVKAMGLLYGLESGSIKKSNVKK</sequence>
<evidence type="ECO:0000313" key="1">
    <source>
        <dbReference type="EMBL" id="QJA64228.1"/>
    </source>
</evidence>